<feature type="domain" description="Cas12a REC2" evidence="6">
    <location>
        <begin position="3"/>
        <end position="71"/>
    </location>
</feature>
<dbReference type="NCBIfam" id="TIGR04330">
    <property type="entry name" value="cas_Cpf1"/>
    <property type="match status" value="1"/>
</dbReference>
<evidence type="ECO:0000313" key="8">
    <source>
        <dbReference type="Proteomes" id="UP000029538"/>
    </source>
</evidence>
<feature type="site" description="Binds Target strand DNA" evidence="3">
    <location>
        <position position="173"/>
    </location>
</feature>
<feature type="active site" description="For DNase activity of RuvC domain" evidence="1">
    <location>
        <position position="782"/>
    </location>
</feature>
<accession>A0A096CQA3</accession>
<feature type="active site" description="For pre-crRNA processing" evidence="1">
    <location>
        <position position="401"/>
    </location>
</feature>
<dbReference type="InterPro" id="IPR040852">
    <property type="entry name" value="RuvC_1"/>
</dbReference>
<protein>
    <recommendedName>
        <fullName evidence="9">Type V CRISPR-associated protein Cpf1</fullName>
    </recommendedName>
</protein>
<feature type="domain" description="Cas12a nuclease" evidence="4">
    <location>
        <begin position="616"/>
        <end position="772"/>
    </location>
</feature>
<dbReference type="AlphaFoldDB" id="A0A096CQA3"/>
<feature type="active site" description="For DNase activity of RuvC domain" evidence="1">
    <location>
        <position position="538"/>
    </location>
</feature>
<feature type="site" description="Binds DNA protospacer adjacent motif (PAM)" evidence="3">
    <location>
        <position position="97"/>
    </location>
</feature>
<evidence type="ECO:0000259" key="6">
    <source>
        <dbReference type="Pfam" id="PF21918"/>
    </source>
</evidence>
<name>A0A096CQA3_9BACT</name>
<feature type="active site" description="For pre-crRNA processing" evidence="1">
    <location>
        <position position="375"/>
    </location>
</feature>
<feature type="non-terminal residue" evidence="7">
    <location>
        <position position="1"/>
    </location>
</feature>
<dbReference type="Pfam" id="PF21918">
    <property type="entry name" value="cas_Cpf1_2nd"/>
    <property type="match status" value="1"/>
</dbReference>
<feature type="site" description="Binds crRNA" evidence="3">
    <location>
        <position position="364"/>
    </location>
</feature>
<dbReference type="InterPro" id="IPR027620">
    <property type="entry name" value="Cas12a"/>
</dbReference>
<gene>
    <name evidence="7" type="ORF">HMPREF0654_09810</name>
</gene>
<feature type="site" description="Binds PAM" evidence="3">
    <location>
        <position position="177"/>
    </location>
</feature>
<proteinExistence type="predicted"/>
<dbReference type="EMBL" id="JRNR01000108">
    <property type="protein sequence ID" value="KGF47514.1"/>
    <property type="molecule type" value="Genomic_DNA"/>
</dbReference>
<evidence type="ECO:0000259" key="5">
    <source>
        <dbReference type="Pfam" id="PF18516"/>
    </source>
</evidence>
<dbReference type="Pfam" id="PF18510">
    <property type="entry name" value="NUC"/>
    <property type="match status" value="1"/>
</dbReference>
<feature type="region of interest" description="Binds crRNA in crRNA-target DNA heteroduplex" evidence="2">
    <location>
        <begin position="27"/>
        <end position="30"/>
    </location>
</feature>
<evidence type="ECO:0000256" key="1">
    <source>
        <dbReference type="PIRSR" id="PIRSR627620-1"/>
    </source>
</evidence>
<feature type="site" description="Binds DNA in crRNA-target DNA heteroduplex" evidence="3">
    <location>
        <position position="73"/>
    </location>
</feature>
<dbReference type="Proteomes" id="UP000029538">
    <property type="component" value="Unassembled WGS sequence"/>
</dbReference>
<feature type="region of interest" description="Binds crRNA" evidence="2">
    <location>
        <begin position="75"/>
        <end position="79"/>
    </location>
</feature>
<dbReference type="RefSeq" id="WP_036884403.1">
    <property type="nucleotide sequence ID" value="NZ_JRNR01000108.1"/>
</dbReference>
<evidence type="ECO:0000259" key="4">
    <source>
        <dbReference type="Pfam" id="PF18510"/>
    </source>
</evidence>
<evidence type="ECO:0008006" key="9">
    <source>
        <dbReference type="Google" id="ProtNLM"/>
    </source>
</evidence>
<reference evidence="7 8" key="1">
    <citation type="submission" date="2014-07" db="EMBL/GenBank/DDBJ databases">
        <authorList>
            <person name="McCorrison J."/>
            <person name="Sanka R."/>
            <person name="Torralba M."/>
            <person name="Gillis M."/>
            <person name="Haft D.H."/>
            <person name="Methe B."/>
            <person name="Sutton G."/>
            <person name="Nelson K.E."/>
        </authorList>
    </citation>
    <scope>NUCLEOTIDE SEQUENCE [LARGE SCALE GENOMIC DNA]</scope>
    <source>
        <strain evidence="7 8">DNF00882</strain>
    </source>
</reference>
<sequence length="829" mass="96541">TAKDIFKKDENSKLIKELLDATKQFQHFIKPLLGTGEEADRDLVFYGDFLPLYEKFEELTLLYNKVRNRLTQKPYSKDKIRLCFNKPKLMTGWVDSKTEKSDNGTQYGGYLFRKKNEIGEYDYFLGISSKAQLFRKNEAVSGDYERLDYYQPKANTIYGSAYEGENSYKEDKKRLNKVIIAYIEQIKQTNIKKSIIESISKYPNISDDDKVTPSSLLEKIKKVSIDSYNGILSFKSFQSVNKEVIDNLRKTISRLKNAAEFPDLINKDYQIFTEVQAVIDEICKQKTFIYFPISNVELEKEMGDKDKPLCLFQISNKDLSFAKTFSANLRKKRGAENLHTMLFKALMEGNQDNLDLGSGAIFYRAKSLDGNKPTHPANEAIKCRNVANKDKVSLFTYDIYKNRRYMENKFLFHLSIVQNYKAANDSAQLNSSATEYIRKADDLHIIGIDRGERNLLYYSVIDMKGNIVEQDSLNIIRNNDLETDYHDLLDKREKERKANRQNWEAVEGIKDLKKGYLSQAVHQIAQLMLKYNAIIALEDLGQMFVTRGQKIEKAVYQQFEKSLVDKLSYLVDKKRPYNELGGILKAYQLASSITKNNSDKQNGFLFYVPAWNTSKIDPVTGFTDLLRPKAMTIKEAQDFFGAFDNISYNDKGYFEFETNYDKFKIRMKSAQTRWTICTFGNRIKRKKDKNYWNYEEVELTEEFKKLFKDSDIDYENCNLKEEIQNKDNRKFFDDLIKLLQLTLQMRNSDDKGNDYIISPVANAEGQFFDSRNGDKKLPLDADANGAYNIARKGLWNIRQIKQTKNDKKLNLSISSTEWLDFVREKPYLK</sequence>
<feature type="active site" description="For DNase activity of RuvC domain" evidence="1">
    <location>
        <position position="449"/>
    </location>
</feature>
<dbReference type="InterPro" id="IPR040882">
    <property type="entry name" value="Cas12a_NUC"/>
</dbReference>
<feature type="site" description="Binds Target strand DNA; via amide nitrogen" evidence="3">
    <location>
        <position position="357"/>
    </location>
</feature>
<feature type="domain" description="Cas12a RuvC nuclease" evidence="5">
    <location>
        <begin position="424"/>
        <end position="826"/>
    </location>
</feature>
<feature type="region of interest" description="Binds crRNA" evidence="2">
    <location>
        <begin position="338"/>
        <end position="339"/>
    </location>
</feature>
<dbReference type="Pfam" id="PF18516">
    <property type="entry name" value="RuvC_1"/>
    <property type="match status" value="1"/>
</dbReference>
<feature type="region of interest" description="Binds crRNA" evidence="2">
    <location>
        <begin position="317"/>
        <end position="326"/>
    </location>
</feature>
<comment type="caution">
    <text evidence="7">The sequence shown here is derived from an EMBL/GenBank/DDBJ whole genome shotgun (WGS) entry which is preliminary data.</text>
</comment>
<organism evidence="7 8">
    <name type="scientific">Prevotella disiens DNF00882</name>
    <dbReference type="NCBI Taxonomy" id="1401075"/>
    <lineage>
        <taxon>Bacteria</taxon>
        <taxon>Pseudomonadati</taxon>
        <taxon>Bacteroidota</taxon>
        <taxon>Bacteroidia</taxon>
        <taxon>Bacteroidales</taxon>
        <taxon>Prevotellaceae</taxon>
        <taxon>Prevotella</taxon>
    </lineage>
</organism>
<evidence type="ECO:0000256" key="2">
    <source>
        <dbReference type="PIRSR" id="PIRSR627620-2"/>
    </source>
</evidence>
<evidence type="ECO:0000256" key="3">
    <source>
        <dbReference type="PIRSR" id="PIRSR627620-3"/>
    </source>
</evidence>
<evidence type="ECO:0000313" key="7">
    <source>
        <dbReference type="EMBL" id="KGF47514.1"/>
    </source>
</evidence>
<dbReference type="InterPro" id="IPR054116">
    <property type="entry name" value="Cas12a_REC2"/>
</dbReference>